<dbReference type="EMBL" id="PGXC01000030">
    <property type="protein sequence ID" value="PKK88941.1"/>
    <property type="molecule type" value="Genomic_DNA"/>
</dbReference>
<keyword evidence="1" id="KW-0472">Membrane</keyword>
<dbReference type="Proteomes" id="UP000233256">
    <property type="component" value="Unassembled WGS sequence"/>
</dbReference>
<name>A0A2N1PKT5_9BACT</name>
<dbReference type="AlphaFoldDB" id="A0A2N1PKT5"/>
<evidence type="ECO:0000313" key="2">
    <source>
        <dbReference type="EMBL" id="PKK88941.1"/>
    </source>
</evidence>
<evidence type="ECO:0000256" key="1">
    <source>
        <dbReference type="SAM" id="Phobius"/>
    </source>
</evidence>
<accession>A0A2N1PKT5</accession>
<feature type="transmembrane region" description="Helical" evidence="1">
    <location>
        <begin position="22"/>
        <end position="42"/>
    </location>
</feature>
<reference evidence="2 3" key="1">
    <citation type="journal article" date="2017" name="ISME J.">
        <title>Potential for microbial H2 and metal transformations associated with novel bacteria and archaea in deep terrestrial subsurface sediments.</title>
        <authorList>
            <person name="Hernsdorf A.W."/>
            <person name="Amano Y."/>
            <person name="Miyakawa K."/>
            <person name="Ise K."/>
            <person name="Suzuki Y."/>
            <person name="Anantharaman K."/>
            <person name="Probst A."/>
            <person name="Burstein D."/>
            <person name="Thomas B.C."/>
            <person name="Banfield J.F."/>
        </authorList>
    </citation>
    <scope>NUCLEOTIDE SEQUENCE [LARGE SCALE GENOMIC DNA]</scope>
    <source>
        <strain evidence="2">HGW-Wallbacteria-1</strain>
    </source>
</reference>
<proteinExistence type="predicted"/>
<protein>
    <submittedName>
        <fullName evidence="2">Uncharacterized protein</fullName>
    </submittedName>
</protein>
<feature type="transmembrane region" description="Helical" evidence="1">
    <location>
        <begin position="62"/>
        <end position="83"/>
    </location>
</feature>
<keyword evidence="1" id="KW-1133">Transmembrane helix</keyword>
<keyword evidence="1" id="KW-0812">Transmembrane</keyword>
<evidence type="ECO:0000313" key="3">
    <source>
        <dbReference type="Proteomes" id="UP000233256"/>
    </source>
</evidence>
<comment type="caution">
    <text evidence="2">The sequence shown here is derived from an EMBL/GenBank/DDBJ whole genome shotgun (WGS) entry which is preliminary data.</text>
</comment>
<organism evidence="2 3">
    <name type="scientific">Candidatus Wallbacteria bacterium HGW-Wallbacteria-1</name>
    <dbReference type="NCBI Taxonomy" id="2013854"/>
    <lineage>
        <taxon>Bacteria</taxon>
        <taxon>Candidatus Walliibacteriota</taxon>
    </lineage>
</organism>
<gene>
    <name evidence="2" type="ORF">CVV64_16610</name>
</gene>
<sequence>MSGSWREKFQIISSEEDMTEELLLTILGLILGISGWVLPYEYNILKFRKFVRDIIPERFNKLVPKIVGTLLILMSSLGLLVQLCIDIDIIPLLRENIRPGYMQFAYRDQNGAIFETTDIPMIKGIDFGWTTTCEKFEIHSGKVKITFPEKLAKWDGFTTDSDHFEIDINEFPNKVQDLGKAFRGVLGDSYQIPENGLPEGKYLFEITIEGKKHSFSVNLYQPKNIKPAENSKTEK</sequence>